<dbReference type="PROSITE" id="PS50104">
    <property type="entry name" value="TIR"/>
    <property type="match status" value="1"/>
</dbReference>
<evidence type="ECO:0000256" key="3">
    <source>
        <dbReference type="ARBA" id="ARBA00022821"/>
    </source>
</evidence>
<dbReference type="PRINTS" id="PR00364">
    <property type="entry name" value="DISEASERSIST"/>
</dbReference>
<dbReference type="InterPro" id="IPR032675">
    <property type="entry name" value="LRR_dom_sf"/>
</dbReference>
<evidence type="ECO:0000313" key="5">
    <source>
        <dbReference type="Proteomes" id="UP001652623"/>
    </source>
</evidence>
<dbReference type="Pfam" id="PF23282">
    <property type="entry name" value="WHD_ROQ1"/>
    <property type="match status" value="1"/>
</dbReference>
<evidence type="ECO:0000313" key="6">
    <source>
        <dbReference type="RefSeq" id="XP_060670112.1"/>
    </source>
</evidence>
<dbReference type="PANTHER" id="PTHR11017">
    <property type="entry name" value="LEUCINE-RICH REPEAT-CONTAINING PROTEIN"/>
    <property type="match status" value="1"/>
</dbReference>
<dbReference type="InterPro" id="IPR027417">
    <property type="entry name" value="P-loop_NTPase"/>
</dbReference>
<keyword evidence="2" id="KW-0677">Repeat</keyword>
<evidence type="ECO:0000313" key="7">
    <source>
        <dbReference type="RefSeq" id="XP_060670113.1"/>
    </source>
</evidence>
<dbReference type="RefSeq" id="XP_060670113.1">
    <property type="nucleotide sequence ID" value="XM_060814130.1"/>
</dbReference>
<dbReference type="SMART" id="SM00255">
    <property type="entry name" value="TIR"/>
    <property type="match status" value="1"/>
</dbReference>
<dbReference type="Pfam" id="PF01582">
    <property type="entry name" value="TIR"/>
    <property type="match status" value="1"/>
</dbReference>
<dbReference type="Pfam" id="PF00931">
    <property type="entry name" value="NB-ARC"/>
    <property type="match status" value="1"/>
</dbReference>
<dbReference type="InterPro" id="IPR044974">
    <property type="entry name" value="Disease_R_plants"/>
</dbReference>
<dbReference type="SUPFAM" id="SSF52058">
    <property type="entry name" value="L domain-like"/>
    <property type="match status" value="1"/>
</dbReference>
<sequence>MDSYVSGFSPNLPPHPPYYFPDSGRKHQYEYDVFLSFRGEDTRNSFTSHLHGAFQRSGIYTFIDDEELDRGEEISPLLIKAIRRSKISIIIFSKNYASSSWCLDELERILENRRRSFDQLVIPIFLYVDPSDVRHHRGSFEEALAEHEESSNKKKEKVPKWKMALTEASNLSGFHLRKNGDESRFIQKIVEEAWKKLSRTLLHVAKYPVGIESHLQDLIPLIYVSEKDVRFIGIHGIGGIGKSSIARAFFNQFADEFEGSSFLEDVRETSKKHLGFVQLQETLLFDMLKFRNFRVGNAQRGINLIRERLRHKRVLLVLDDVDDPCQLEKLAGRHEWFGSGSRIIITTRNKHLLTTHGVDEIYEVQELNHHRALELLSWHAFKMNKPQEDYLMLSDRIVVYCSGLPLALEVLGSLINGRKKPQWESLICNLEKKPEKKIYEILKISYDALKEDEKSSFLDIACFFVGEYKDYATKVIGDGKFCPIFAIEVLIDMSLIRIESNKLRMHHLIQEMGKEIVRQQSPEVGKRSRLWSPDDVFEVFSENTGTKSIEGIMLKLSEPGTLYLNSKSFKRMKRLRILIFSNVILSGTTESIPHMLRIFELPGYQFSTFPFDSVPKKLVILSLPYSHIEQPGQGFKINLENLKVLNFSHSTLFREIPDLSKVPNLECLHLDHCKSLIEIHEAVGSLTKLVILDLQNCSELRISPTNLVSTSFRILNFRGCSRLQNFPNIIVEEMKYLRSVDITGTAIKELPFKIELLVGLRETESGGLSSHEKLMLIPTSTYKLMHLEFLDHSRCSSLSYDFPLPIPDELLDNPKLQIRTIYDRFGHGGLNSLYNVLGNSNLSSKDFLLTPGSFNKLFWLDRSKNEFARLPSFGNQEDVEVVMHISGINHRLIANLPT</sequence>
<keyword evidence="1" id="KW-0433">Leucine-rich repeat</keyword>
<dbReference type="Gene3D" id="3.80.10.10">
    <property type="entry name" value="Ribonuclease Inhibitor"/>
    <property type="match status" value="1"/>
</dbReference>
<dbReference type="Pfam" id="PF23286">
    <property type="entry name" value="LRR_13"/>
    <property type="match status" value="1"/>
</dbReference>
<keyword evidence="3" id="KW-0611">Plant defense</keyword>
<dbReference type="Gene3D" id="3.40.50.10140">
    <property type="entry name" value="Toll/interleukin-1 receptor homology (TIR) domain"/>
    <property type="match status" value="1"/>
</dbReference>
<dbReference type="InterPro" id="IPR000157">
    <property type="entry name" value="TIR_dom"/>
</dbReference>
<dbReference type="InterPro" id="IPR058192">
    <property type="entry name" value="WHD_ROQ1-like"/>
</dbReference>
<dbReference type="SUPFAM" id="SSF52200">
    <property type="entry name" value="Toll/Interleukin receptor TIR domain"/>
    <property type="match status" value="1"/>
</dbReference>
<dbReference type="GeneID" id="107419543"/>
<keyword evidence="5" id="KW-1185">Reference proteome</keyword>
<dbReference type="RefSeq" id="XP_060670112.1">
    <property type="nucleotide sequence ID" value="XM_060814129.1"/>
</dbReference>
<accession>A0ABM4A047</accession>
<organism evidence="5 6">
    <name type="scientific">Ziziphus jujuba</name>
    <name type="common">Chinese jujube</name>
    <name type="synonym">Ziziphus sativa</name>
    <dbReference type="NCBI Taxonomy" id="326968"/>
    <lineage>
        <taxon>Eukaryota</taxon>
        <taxon>Viridiplantae</taxon>
        <taxon>Streptophyta</taxon>
        <taxon>Embryophyta</taxon>
        <taxon>Tracheophyta</taxon>
        <taxon>Spermatophyta</taxon>
        <taxon>Magnoliopsida</taxon>
        <taxon>eudicotyledons</taxon>
        <taxon>Gunneridae</taxon>
        <taxon>Pentapetalae</taxon>
        <taxon>rosids</taxon>
        <taxon>fabids</taxon>
        <taxon>Rosales</taxon>
        <taxon>Rhamnaceae</taxon>
        <taxon>Paliureae</taxon>
        <taxon>Ziziphus</taxon>
    </lineage>
</organism>
<evidence type="ECO:0000256" key="1">
    <source>
        <dbReference type="ARBA" id="ARBA00022614"/>
    </source>
</evidence>
<gene>
    <name evidence="6 7" type="primary">LOC107419543</name>
</gene>
<evidence type="ECO:0000256" key="2">
    <source>
        <dbReference type="ARBA" id="ARBA00022737"/>
    </source>
</evidence>
<proteinExistence type="predicted"/>
<dbReference type="Gene3D" id="3.40.50.300">
    <property type="entry name" value="P-loop containing nucleotide triphosphate hydrolases"/>
    <property type="match status" value="1"/>
</dbReference>
<reference evidence="6 7" key="1">
    <citation type="submission" date="2025-05" db="UniProtKB">
        <authorList>
            <consortium name="RefSeq"/>
        </authorList>
    </citation>
    <scope>IDENTIFICATION</scope>
    <source>
        <tissue evidence="6 7">Seedling</tissue>
    </source>
</reference>
<dbReference type="InterPro" id="IPR035897">
    <property type="entry name" value="Toll_tir_struct_dom_sf"/>
</dbReference>
<dbReference type="Proteomes" id="UP001652623">
    <property type="component" value="Chromosome 2"/>
</dbReference>
<feature type="domain" description="TIR" evidence="4">
    <location>
        <begin position="29"/>
        <end position="197"/>
    </location>
</feature>
<dbReference type="SUPFAM" id="SSF46785">
    <property type="entry name" value="Winged helix' DNA-binding domain"/>
    <property type="match status" value="1"/>
</dbReference>
<dbReference type="SUPFAM" id="SSF52540">
    <property type="entry name" value="P-loop containing nucleoside triphosphate hydrolases"/>
    <property type="match status" value="1"/>
</dbReference>
<evidence type="ECO:0000259" key="4">
    <source>
        <dbReference type="PROSITE" id="PS50104"/>
    </source>
</evidence>
<name>A0ABM4A047_ZIZJJ</name>
<dbReference type="InterPro" id="IPR036390">
    <property type="entry name" value="WH_DNA-bd_sf"/>
</dbReference>
<protein>
    <submittedName>
        <fullName evidence="6 7">Disease resistance protein RPV1</fullName>
    </submittedName>
</protein>
<dbReference type="PANTHER" id="PTHR11017:SF570">
    <property type="entry name" value="DISEASE RESISTANCE PROTEIN (TIR-NBS CLASS)-RELATED"/>
    <property type="match status" value="1"/>
</dbReference>
<dbReference type="InterPro" id="IPR002182">
    <property type="entry name" value="NB-ARC"/>
</dbReference>
<dbReference type="InterPro" id="IPR042197">
    <property type="entry name" value="Apaf_helical"/>
</dbReference>
<dbReference type="Gene3D" id="1.10.8.430">
    <property type="entry name" value="Helical domain of apoptotic protease-activating factors"/>
    <property type="match status" value="1"/>
</dbReference>
<dbReference type="InterPro" id="IPR058546">
    <property type="entry name" value="RPS4B/Roq1-like_LRR"/>
</dbReference>